<gene>
    <name evidence="2" type="ORF">GCM10020221_09660</name>
</gene>
<dbReference type="Proteomes" id="UP001501102">
    <property type="component" value="Unassembled WGS sequence"/>
</dbReference>
<sequence>MRKTTSDAEKSVRKPAGRTVRETAVRTGPRTLRFTGCMGFTGFTGFLGFMGDASSAPDAHTARRGQSSVKGRVRAGGSGSLYGSSAWGSARPRPVRAVVDTDARGRVTMRKAA</sequence>
<evidence type="ECO:0000256" key="1">
    <source>
        <dbReference type="SAM" id="MobiDB-lite"/>
    </source>
</evidence>
<feature type="compositionally biased region" description="Basic and acidic residues" evidence="1">
    <location>
        <begin position="1"/>
        <end position="12"/>
    </location>
</feature>
<reference evidence="3" key="1">
    <citation type="journal article" date="2019" name="Int. J. Syst. Evol. Microbiol.">
        <title>The Global Catalogue of Microorganisms (GCM) 10K type strain sequencing project: providing services to taxonomists for standard genome sequencing and annotation.</title>
        <authorList>
            <consortium name="The Broad Institute Genomics Platform"/>
            <consortium name="The Broad Institute Genome Sequencing Center for Infectious Disease"/>
            <person name="Wu L."/>
            <person name="Ma J."/>
        </authorList>
    </citation>
    <scope>NUCLEOTIDE SEQUENCE [LARGE SCALE GENOMIC DNA]</scope>
    <source>
        <strain evidence="3">JCM 4087</strain>
    </source>
</reference>
<dbReference type="EMBL" id="BAAAXZ010000035">
    <property type="protein sequence ID" value="GAA2915898.1"/>
    <property type="molecule type" value="Genomic_DNA"/>
</dbReference>
<name>A0ABP6J063_STRTU</name>
<accession>A0ABP6J063</accession>
<protein>
    <submittedName>
        <fullName evidence="2">Uncharacterized protein</fullName>
    </submittedName>
</protein>
<evidence type="ECO:0000313" key="2">
    <source>
        <dbReference type="EMBL" id="GAA2915898.1"/>
    </source>
</evidence>
<feature type="region of interest" description="Disordered" evidence="1">
    <location>
        <begin position="54"/>
        <end position="76"/>
    </location>
</feature>
<keyword evidence="3" id="KW-1185">Reference proteome</keyword>
<comment type="caution">
    <text evidence="2">The sequence shown here is derived from an EMBL/GenBank/DDBJ whole genome shotgun (WGS) entry which is preliminary data.</text>
</comment>
<feature type="region of interest" description="Disordered" evidence="1">
    <location>
        <begin position="1"/>
        <end position="25"/>
    </location>
</feature>
<evidence type="ECO:0000313" key="3">
    <source>
        <dbReference type="Proteomes" id="UP001501102"/>
    </source>
</evidence>
<proteinExistence type="predicted"/>
<organism evidence="2 3">
    <name type="scientific">Streptomyces thioluteus</name>
    <dbReference type="NCBI Taxonomy" id="66431"/>
    <lineage>
        <taxon>Bacteria</taxon>
        <taxon>Bacillati</taxon>
        <taxon>Actinomycetota</taxon>
        <taxon>Actinomycetes</taxon>
        <taxon>Kitasatosporales</taxon>
        <taxon>Streptomycetaceae</taxon>
        <taxon>Streptomyces</taxon>
    </lineage>
</organism>